<keyword evidence="8 9" id="KW-0472">Membrane</keyword>
<proteinExistence type="inferred from homology"/>
<evidence type="ECO:0000256" key="5">
    <source>
        <dbReference type="ARBA" id="ARBA00022692"/>
    </source>
</evidence>
<evidence type="ECO:0000256" key="1">
    <source>
        <dbReference type="ARBA" id="ARBA00004651"/>
    </source>
</evidence>
<dbReference type="PANTHER" id="PTHR30625:SF15">
    <property type="entry name" value="BIOPOLYMER TRANSPORT PROTEIN EXBB"/>
    <property type="match status" value="1"/>
</dbReference>
<evidence type="ECO:0000256" key="9">
    <source>
        <dbReference type="SAM" id="Phobius"/>
    </source>
</evidence>
<keyword evidence="5 9" id="KW-0812">Transmembrane</keyword>
<dbReference type="AlphaFoldDB" id="A0A382FHP0"/>
<feature type="non-terminal residue" evidence="11">
    <location>
        <position position="213"/>
    </location>
</feature>
<organism evidence="11">
    <name type="scientific">marine metagenome</name>
    <dbReference type="NCBI Taxonomy" id="408172"/>
    <lineage>
        <taxon>unclassified sequences</taxon>
        <taxon>metagenomes</taxon>
        <taxon>ecological metagenomes</taxon>
    </lineage>
</organism>
<keyword evidence="7 9" id="KW-1133">Transmembrane helix</keyword>
<feature type="domain" description="MotA/TolQ/ExbB proton channel" evidence="10">
    <location>
        <begin position="136"/>
        <end position="205"/>
    </location>
</feature>
<accession>A0A382FHP0</accession>
<keyword evidence="6" id="KW-0653">Protein transport</keyword>
<dbReference type="PANTHER" id="PTHR30625">
    <property type="entry name" value="PROTEIN TOLQ"/>
    <property type="match status" value="1"/>
</dbReference>
<evidence type="ECO:0000256" key="2">
    <source>
        <dbReference type="ARBA" id="ARBA00010442"/>
    </source>
</evidence>
<reference evidence="11" key="1">
    <citation type="submission" date="2018-05" db="EMBL/GenBank/DDBJ databases">
        <authorList>
            <person name="Lanie J.A."/>
            <person name="Ng W.-L."/>
            <person name="Kazmierczak K.M."/>
            <person name="Andrzejewski T.M."/>
            <person name="Davidsen T.M."/>
            <person name="Wayne K.J."/>
            <person name="Tettelin H."/>
            <person name="Glass J.I."/>
            <person name="Rusch D."/>
            <person name="Podicherti R."/>
            <person name="Tsui H.-C.T."/>
            <person name="Winkler M.E."/>
        </authorList>
    </citation>
    <scope>NUCLEOTIDE SEQUENCE</scope>
</reference>
<dbReference type="Pfam" id="PF01618">
    <property type="entry name" value="MotA_ExbB"/>
    <property type="match status" value="1"/>
</dbReference>
<keyword evidence="3" id="KW-0813">Transport</keyword>
<comment type="subcellular location">
    <subcellularLocation>
        <location evidence="1">Cell membrane</location>
        <topology evidence="1">Multi-pass membrane protein</topology>
    </subcellularLocation>
</comment>
<feature type="transmembrane region" description="Helical" evidence="9">
    <location>
        <begin position="174"/>
        <end position="195"/>
    </location>
</feature>
<gene>
    <name evidence="11" type="ORF">METZ01_LOCUS215460</name>
</gene>
<evidence type="ECO:0000313" key="11">
    <source>
        <dbReference type="EMBL" id="SVB62606.1"/>
    </source>
</evidence>
<sequence length="213" mass="22474">MENVKTHLLFTALFTAVLFATPKASGQTNNLADGDGPTANSTASGTVSEVVTEQKKTMWGLVRSGGLMMVPLGLLALYGFYKAGEQIYVIILSNGGEKDQVLLDQLNPHVTHFEEMGGIVGEDIEQRAKAAFPPMCAAALEQIYQGKEAMEEAIVVEGALQLGRLKRGIKPLQGVVMVAPLLGLLGTVYGMIASFQSLGSAGDDKGGFLSEGI</sequence>
<evidence type="ECO:0000256" key="6">
    <source>
        <dbReference type="ARBA" id="ARBA00022927"/>
    </source>
</evidence>
<dbReference type="InterPro" id="IPR050790">
    <property type="entry name" value="ExbB/TolQ_transport"/>
</dbReference>
<name>A0A382FHP0_9ZZZZ</name>
<evidence type="ECO:0000256" key="4">
    <source>
        <dbReference type="ARBA" id="ARBA00022475"/>
    </source>
</evidence>
<protein>
    <recommendedName>
        <fullName evidence="10">MotA/TolQ/ExbB proton channel domain-containing protein</fullName>
    </recommendedName>
</protein>
<evidence type="ECO:0000259" key="10">
    <source>
        <dbReference type="Pfam" id="PF01618"/>
    </source>
</evidence>
<evidence type="ECO:0000256" key="8">
    <source>
        <dbReference type="ARBA" id="ARBA00023136"/>
    </source>
</evidence>
<dbReference type="EMBL" id="UINC01050070">
    <property type="protein sequence ID" value="SVB62606.1"/>
    <property type="molecule type" value="Genomic_DNA"/>
</dbReference>
<dbReference type="GO" id="GO:0017038">
    <property type="term" value="P:protein import"/>
    <property type="evidence" value="ECO:0007669"/>
    <property type="project" value="TreeGrafter"/>
</dbReference>
<keyword evidence="4" id="KW-1003">Cell membrane</keyword>
<comment type="similarity">
    <text evidence="2">Belongs to the ExbB/TolQ family.</text>
</comment>
<dbReference type="InterPro" id="IPR002898">
    <property type="entry name" value="MotA_ExbB_proton_chnl"/>
</dbReference>
<dbReference type="GO" id="GO:0005886">
    <property type="term" value="C:plasma membrane"/>
    <property type="evidence" value="ECO:0007669"/>
    <property type="project" value="UniProtKB-SubCell"/>
</dbReference>
<evidence type="ECO:0000256" key="3">
    <source>
        <dbReference type="ARBA" id="ARBA00022448"/>
    </source>
</evidence>
<evidence type="ECO:0000256" key="7">
    <source>
        <dbReference type="ARBA" id="ARBA00022989"/>
    </source>
</evidence>
<feature type="transmembrane region" description="Helical" evidence="9">
    <location>
        <begin position="61"/>
        <end position="81"/>
    </location>
</feature>